<evidence type="ECO:0000313" key="1">
    <source>
        <dbReference type="EMBL" id="MCB7480876.1"/>
    </source>
</evidence>
<evidence type="ECO:0000313" key="2">
    <source>
        <dbReference type="Proteomes" id="UP001139414"/>
    </source>
</evidence>
<dbReference type="PROSITE" id="PS51257">
    <property type="entry name" value="PROKAR_LIPOPROTEIN"/>
    <property type="match status" value="1"/>
</dbReference>
<dbReference type="Proteomes" id="UP001139414">
    <property type="component" value="Unassembled WGS sequence"/>
</dbReference>
<evidence type="ECO:0008006" key="3">
    <source>
        <dbReference type="Google" id="ProtNLM"/>
    </source>
</evidence>
<sequence length="168" mass="19220">MKKFLLLLSIGLVFQSCWYHPDDEPMNVDPIESSFKPVTVDRETFESTIAIGAPRDIEEAGKIYVNGDMVFINELNKGFHVLDNRDPKNPKNISFIEIPLATDLAIRNNTIYVHHAVDLVAMRYNTTSIEILHRERNVFPRLNSPDGFPAEDFDLNENQIIIGYQSLN</sequence>
<reference evidence="1" key="1">
    <citation type="submission" date="2021-10" db="EMBL/GenBank/DDBJ databases">
        <title>Gramella sp. ASW11-100T, isolated from marine sediment.</title>
        <authorList>
            <person name="Xia C."/>
        </authorList>
    </citation>
    <scope>NUCLEOTIDE SEQUENCE</scope>
    <source>
        <strain evidence="1">ASW11-100</strain>
    </source>
</reference>
<comment type="caution">
    <text evidence="1">The sequence shown here is derived from an EMBL/GenBank/DDBJ whole genome shotgun (WGS) entry which is preliminary data.</text>
</comment>
<name>A0A9X1RWP1_9FLAO</name>
<accession>A0A9X1RWP1</accession>
<dbReference type="AlphaFoldDB" id="A0A9X1RWP1"/>
<proteinExistence type="predicted"/>
<gene>
    <name evidence="1" type="ORF">LGQ90_06305</name>
</gene>
<dbReference type="RefSeq" id="WP_229339304.1">
    <property type="nucleotide sequence ID" value="NZ_JAJBZG010000002.1"/>
</dbReference>
<organism evidence="1 2">
    <name type="scientific">Christiangramia sediminis</name>
    <dbReference type="NCBI Taxonomy" id="2881336"/>
    <lineage>
        <taxon>Bacteria</taxon>
        <taxon>Pseudomonadati</taxon>
        <taxon>Bacteroidota</taxon>
        <taxon>Flavobacteriia</taxon>
        <taxon>Flavobacteriales</taxon>
        <taxon>Flavobacteriaceae</taxon>
        <taxon>Christiangramia</taxon>
    </lineage>
</organism>
<keyword evidence="2" id="KW-1185">Reference proteome</keyword>
<dbReference type="EMBL" id="JAJBZG010000002">
    <property type="protein sequence ID" value="MCB7480876.1"/>
    <property type="molecule type" value="Genomic_DNA"/>
</dbReference>
<protein>
    <recommendedName>
        <fullName evidence="3">LVIVD repeat-containing protein</fullName>
    </recommendedName>
</protein>